<evidence type="ECO:0000256" key="10">
    <source>
        <dbReference type="ARBA" id="ARBA00052978"/>
    </source>
</evidence>
<dbReference type="PROSITE" id="PS51747">
    <property type="entry name" value="CYT_DCMP_DEAMINASES_2"/>
    <property type="match status" value="1"/>
</dbReference>
<dbReference type="SUPFAM" id="SSF53927">
    <property type="entry name" value="Cytidine deaminase-like"/>
    <property type="match status" value="1"/>
</dbReference>
<dbReference type="CDD" id="cd01286">
    <property type="entry name" value="deoxycytidylate_deaminase"/>
    <property type="match status" value="1"/>
</dbReference>
<dbReference type="EMBL" id="JARPUR010000001">
    <property type="protein sequence ID" value="KAK4887572.1"/>
    <property type="molecule type" value="Genomic_DNA"/>
</dbReference>
<comment type="similarity">
    <text evidence="2">Belongs to the cytidine and deoxycytidylate deaminase family.</text>
</comment>
<evidence type="ECO:0000256" key="6">
    <source>
        <dbReference type="ARBA" id="ARBA00022833"/>
    </source>
</evidence>
<evidence type="ECO:0000313" key="14">
    <source>
        <dbReference type="Proteomes" id="UP001353858"/>
    </source>
</evidence>
<feature type="domain" description="CMP/dCMP-type deaminase" evidence="12">
    <location>
        <begin position="32"/>
        <end position="167"/>
    </location>
</feature>
<keyword evidence="3" id="KW-0479">Metal-binding</keyword>
<evidence type="ECO:0000256" key="2">
    <source>
        <dbReference type="ARBA" id="ARBA00006576"/>
    </source>
</evidence>
<dbReference type="GO" id="GO:0004132">
    <property type="term" value="F:dCMP deaminase activity"/>
    <property type="evidence" value="ECO:0007669"/>
    <property type="project" value="UniProtKB-EC"/>
</dbReference>
<dbReference type="Pfam" id="PF00383">
    <property type="entry name" value="dCMP_cyt_deam_1"/>
    <property type="match status" value="1"/>
</dbReference>
<name>A0AAN7Q9X8_9COLE</name>
<gene>
    <name evidence="13" type="ORF">RN001_003843</name>
</gene>
<dbReference type="InterPro" id="IPR016192">
    <property type="entry name" value="APOBEC/CMP_deaminase_Zn-bd"/>
</dbReference>
<dbReference type="EC" id="3.5.4.12" evidence="8"/>
<dbReference type="InterPro" id="IPR035105">
    <property type="entry name" value="Deoxycytidylate_deaminase_dom"/>
</dbReference>
<evidence type="ECO:0000256" key="11">
    <source>
        <dbReference type="ARBA" id="ARBA00071625"/>
    </source>
</evidence>
<protein>
    <recommendedName>
        <fullName evidence="11">Probable deoxycytidylate deaminase</fullName>
        <ecNumber evidence="8">3.5.4.12</ecNumber>
    </recommendedName>
    <alternativeName>
        <fullName evidence="9">dCMP deaminase</fullName>
    </alternativeName>
</protein>
<sequence>MGEINDFQETNISQNCDEQVVQPTTKRSDYISWHEYFMATAFLAAKRSKDPITQVGACIVDHDHKIVGIGYNGMPIGCSDDEFPWSKDGKETKHLYVCHAEMNAIINKNIVDLKDCIMYVALFPCNECAKFIIQSGIKEVVYMSDKHSHKCTTIASKKMFNAADVKYWQYIPKNKSLVIDFTEIDWNNMQQVPSSPFKELSLQDSDTN</sequence>
<comment type="caution">
    <text evidence="13">The sequence shown here is derived from an EMBL/GenBank/DDBJ whole genome shotgun (WGS) entry which is preliminary data.</text>
</comment>
<evidence type="ECO:0000256" key="8">
    <source>
        <dbReference type="ARBA" id="ARBA00038938"/>
    </source>
</evidence>
<organism evidence="13 14">
    <name type="scientific">Aquatica leii</name>
    <dbReference type="NCBI Taxonomy" id="1421715"/>
    <lineage>
        <taxon>Eukaryota</taxon>
        <taxon>Metazoa</taxon>
        <taxon>Ecdysozoa</taxon>
        <taxon>Arthropoda</taxon>
        <taxon>Hexapoda</taxon>
        <taxon>Insecta</taxon>
        <taxon>Pterygota</taxon>
        <taxon>Neoptera</taxon>
        <taxon>Endopterygota</taxon>
        <taxon>Coleoptera</taxon>
        <taxon>Polyphaga</taxon>
        <taxon>Elateriformia</taxon>
        <taxon>Elateroidea</taxon>
        <taxon>Lampyridae</taxon>
        <taxon>Luciolinae</taxon>
        <taxon>Aquatica</taxon>
    </lineage>
</organism>
<dbReference type="GO" id="GO:0005737">
    <property type="term" value="C:cytoplasm"/>
    <property type="evidence" value="ECO:0007669"/>
    <property type="project" value="TreeGrafter"/>
</dbReference>
<dbReference type="FunFam" id="3.40.140.10:FF:000021">
    <property type="entry name" value="Deoxycytidylate deaminase"/>
    <property type="match status" value="1"/>
</dbReference>
<dbReference type="PANTHER" id="PTHR11086">
    <property type="entry name" value="DEOXYCYTIDYLATE DEAMINASE-RELATED"/>
    <property type="match status" value="1"/>
</dbReference>
<evidence type="ECO:0000256" key="7">
    <source>
        <dbReference type="ARBA" id="ARBA00037036"/>
    </source>
</evidence>
<proteinExistence type="inferred from homology"/>
<evidence type="ECO:0000256" key="5">
    <source>
        <dbReference type="ARBA" id="ARBA00022801"/>
    </source>
</evidence>
<dbReference type="InterPro" id="IPR016193">
    <property type="entry name" value="Cytidine_deaminase-like"/>
</dbReference>
<keyword evidence="4" id="KW-0545">Nucleotide biosynthesis</keyword>
<keyword evidence="14" id="KW-1185">Reference proteome</keyword>
<keyword evidence="5" id="KW-0378">Hydrolase</keyword>
<dbReference type="InterPro" id="IPR002125">
    <property type="entry name" value="CMP_dCMP_dom"/>
</dbReference>
<dbReference type="AlphaFoldDB" id="A0AAN7Q9X8"/>
<comment type="cofactor">
    <cofactor evidence="1">
        <name>Zn(2+)</name>
        <dbReference type="ChEBI" id="CHEBI:29105"/>
    </cofactor>
</comment>
<reference evidence="14" key="1">
    <citation type="submission" date="2023-01" db="EMBL/GenBank/DDBJ databases">
        <title>Key to firefly adult light organ development and bioluminescence: homeobox transcription factors regulate luciferase expression and transportation to peroxisome.</title>
        <authorList>
            <person name="Fu X."/>
        </authorList>
    </citation>
    <scope>NUCLEOTIDE SEQUENCE [LARGE SCALE GENOMIC DNA]</scope>
</reference>
<evidence type="ECO:0000256" key="3">
    <source>
        <dbReference type="ARBA" id="ARBA00022723"/>
    </source>
</evidence>
<evidence type="ECO:0000256" key="1">
    <source>
        <dbReference type="ARBA" id="ARBA00001947"/>
    </source>
</evidence>
<dbReference type="InterPro" id="IPR015517">
    <property type="entry name" value="dCMP_deaminase-rel"/>
</dbReference>
<comment type="catalytic activity">
    <reaction evidence="10">
        <text>dCMP + H2O + H(+) = dUMP + NH4(+)</text>
        <dbReference type="Rhea" id="RHEA:22924"/>
        <dbReference type="ChEBI" id="CHEBI:15377"/>
        <dbReference type="ChEBI" id="CHEBI:15378"/>
        <dbReference type="ChEBI" id="CHEBI:28938"/>
        <dbReference type="ChEBI" id="CHEBI:57566"/>
        <dbReference type="ChEBI" id="CHEBI:246422"/>
        <dbReference type="EC" id="3.5.4.12"/>
    </reaction>
</comment>
<evidence type="ECO:0000313" key="13">
    <source>
        <dbReference type="EMBL" id="KAK4887572.1"/>
    </source>
</evidence>
<dbReference type="Gene3D" id="3.40.140.10">
    <property type="entry name" value="Cytidine Deaminase, domain 2"/>
    <property type="match status" value="1"/>
</dbReference>
<dbReference type="PANTHER" id="PTHR11086:SF18">
    <property type="entry name" value="DEOXYCYTIDYLATE DEAMINASE"/>
    <property type="match status" value="1"/>
</dbReference>
<accession>A0AAN7Q9X8</accession>
<dbReference type="Proteomes" id="UP001353858">
    <property type="component" value="Unassembled WGS sequence"/>
</dbReference>
<comment type="function">
    <text evidence="7">Supplies the nucleotide substrate for thymidylate synthetase.</text>
</comment>
<keyword evidence="6" id="KW-0862">Zinc</keyword>
<dbReference type="GO" id="GO:0009165">
    <property type="term" value="P:nucleotide biosynthetic process"/>
    <property type="evidence" value="ECO:0007669"/>
    <property type="project" value="UniProtKB-KW"/>
</dbReference>
<evidence type="ECO:0000259" key="12">
    <source>
        <dbReference type="PROSITE" id="PS51747"/>
    </source>
</evidence>
<dbReference type="GO" id="GO:0008270">
    <property type="term" value="F:zinc ion binding"/>
    <property type="evidence" value="ECO:0007669"/>
    <property type="project" value="InterPro"/>
</dbReference>
<evidence type="ECO:0000256" key="9">
    <source>
        <dbReference type="ARBA" id="ARBA00041763"/>
    </source>
</evidence>
<dbReference type="PROSITE" id="PS00903">
    <property type="entry name" value="CYT_DCMP_DEAMINASES_1"/>
    <property type="match status" value="1"/>
</dbReference>
<evidence type="ECO:0000256" key="4">
    <source>
        <dbReference type="ARBA" id="ARBA00022727"/>
    </source>
</evidence>